<keyword evidence="10 12" id="KW-0030">Aminoacyl-tRNA synthetase</keyword>
<dbReference type="CDD" id="cd00860">
    <property type="entry name" value="ThrRS_anticodon"/>
    <property type="match status" value="1"/>
</dbReference>
<proteinExistence type="inferred from homology"/>
<feature type="binding site" evidence="12">
    <location>
        <position position="282"/>
    </location>
    <ligand>
        <name>Zn(2+)</name>
        <dbReference type="ChEBI" id="CHEBI:29105"/>
        <note>catalytic</note>
    </ligand>
</feature>
<evidence type="ECO:0000259" key="14">
    <source>
        <dbReference type="PROSITE" id="PS50862"/>
    </source>
</evidence>
<dbReference type="Pfam" id="PF00587">
    <property type="entry name" value="tRNA-synt_2b"/>
    <property type="match status" value="1"/>
</dbReference>
<evidence type="ECO:0000313" key="16">
    <source>
        <dbReference type="Proteomes" id="UP000176917"/>
    </source>
</evidence>
<dbReference type="HAMAP" id="MF_00184">
    <property type="entry name" value="Thr_tRNA_synth"/>
    <property type="match status" value="1"/>
</dbReference>
<evidence type="ECO:0000256" key="8">
    <source>
        <dbReference type="ARBA" id="ARBA00022884"/>
    </source>
</evidence>
<keyword evidence="6 12" id="KW-0862">Zinc</keyword>
<dbReference type="GO" id="GO:0046872">
    <property type="term" value="F:metal ion binding"/>
    <property type="evidence" value="ECO:0007669"/>
    <property type="project" value="UniProtKB-KW"/>
</dbReference>
<keyword evidence="7 12" id="KW-0067">ATP-binding</keyword>
<dbReference type="SMART" id="SM00863">
    <property type="entry name" value="tRNA_SAD"/>
    <property type="match status" value="1"/>
</dbReference>
<feature type="binding site" evidence="12">
    <location>
        <position position="463"/>
    </location>
    <ligand>
        <name>Zn(2+)</name>
        <dbReference type="ChEBI" id="CHEBI:29105"/>
        <note>catalytic</note>
    </ligand>
</feature>
<dbReference type="Pfam" id="PF07973">
    <property type="entry name" value="tRNA_SAD"/>
    <property type="match status" value="1"/>
</dbReference>
<protein>
    <recommendedName>
        <fullName evidence="12">Threonine--tRNA ligase</fullName>
        <ecNumber evidence="12">6.1.1.3</ecNumber>
    </recommendedName>
    <alternativeName>
        <fullName evidence="12">Threonyl-tRNA synthetase</fullName>
        <shortName evidence="12">ThrRS</shortName>
    </alternativeName>
</protein>
<evidence type="ECO:0000256" key="2">
    <source>
        <dbReference type="ARBA" id="ARBA00022555"/>
    </source>
</evidence>
<dbReference type="Gene3D" id="3.30.54.20">
    <property type="match status" value="1"/>
</dbReference>
<feature type="coiled-coil region" evidence="13">
    <location>
        <begin position="47"/>
        <end position="74"/>
    </location>
</feature>
<feature type="binding site" evidence="12">
    <location>
        <position position="333"/>
    </location>
    <ligand>
        <name>Zn(2+)</name>
        <dbReference type="ChEBI" id="CHEBI:29105"/>
        <note>catalytic</note>
    </ligand>
</feature>
<dbReference type="SUPFAM" id="SSF52954">
    <property type="entry name" value="Class II aaRS ABD-related"/>
    <property type="match status" value="1"/>
</dbReference>
<dbReference type="PANTHER" id="PTHR11451:SF44">
    <property type="entry name" value="THREONINE--TRNA LIGASE, CHLOROPLASTIC_MITOCHONDRIAL 2"/>
    <property type="match status" value="1"/>
</dbReference>
<evidence type="ECO:0000256" key="12">
    <source>
        <dbReference type="HAMAP-Rule" id="MF_00184"/>
    </source>
</evidence>
<dbReference type="InterPro" id="IPR033728">
    <property type="entry name" value="ThrRS_core"/>
</dbReference>
<name>A0A1G2RKT7_9BACT</name>
<dbReference type="STRING" id="1802461.A3B24_02255"/>
<dbReference type="GO" id="GO:0006435">
    <property type="term" value="P:threonyl-tRNA aminoacylation"/>
    <property type="evidence" value="ECO:0007669"/>
    <property type="project" value="UniProtKB-UniRule"/>
</dbReference>
<dbReference type="PRINTS" id="PR01047">
    <property type="entry name" value="TRNASYNTHTHR"/>
</dbReference>
<keyword evidence="8 12" id="KW-0694">RNA-binding</keyword>
<dbReference type="Gene3D" id="3.30.980.10">
    <property type="entry name" value="Threonyl-trna Synthetase, Chain A, domain 2"/>
    <property type="match status" value="1"/>
</dbReference>
<dbReference type="NCBIfam" id="TIGR00418">
    <property type="entry name" value="thrS"/>
    <property type="match status" value="1"/>
</dbReference>
<keyword evidence="5 12" id="KW-0547">Nucleotide-binding</keyword>
<dbReference type="InterPro" id="IPR012947">
    <property type="entry name" value="tRNA_SAD"/>
</dbReference>
<evidence type="ECO:0000256" key="3">
    <source>
        <dbReference type="ARBA" id="ARBA00022598"/>
    </source>
</evidence>
<dbReference type="GO" id="GO:0000049">
    <property type="term" value="F:tRNA binding"/>
    <property type="evidence" value="ECO:0007669"/>
    <property type="project" value="UniProtKB-KW"/>
</dbReference>
<evidence type="ECO:0000256" key="11">
    <source>
        <dbReference type="ARBA" id="ARBA00049515"/>
    </source>
</evidence>
<dbReference type="FunFam" id="3.30.930.10:FF:000002">
    <property type="entry name" value="Threonine--tRNA ligase"/>
    <property type="match status" value="1"/>
</dbReference>
<sequence>MRPFDILRARHSFAHLLAASVQKLYPKVTLGIGPVIENGFYYDFGNLKITDADLSRIEKEMREIAKQNLAFKKELWTSQKASAHYKKLKQPFKLELIKDLLKTKNQKLKTGKVGMVYTGDVFLDLCRGGHVKNTKELPLDAFKLTHIAGAYWRGSEKNPMLTRIYGAAFATKKELATHLWQLEEAKKRDHRVWGEKLKLFTFAPEVGPGLPLWLPNGTILRDEIENYAKQVEKEWGYQRVTTPHIAKDTLYKTSGHLPYYKDSMFPPMELDDGTYYLKAMNCPHTHLIYRAEPRSWRDLPLRFAEYGTVYRYERSGTLAGLLRVRGMTQNDAHIYCTEDQVEEEFLKVMKLHEFWYNKVFGIKDFYMRLSLPAKDKAKYVADPKGWKKAVDIVQSAMKKSGMPFEVAEGEAAFYGPKVDFQIKSAIGREESASTNQLDFIASKRFNLTYKDKDGKDKPVYVIHRAPLGSHERFIAFLIEHYAGSFPLWLSPEQVWIIPVSEKAHDYAKQVKEALKNARVILKDENETMGKKIRQGELLRIPYLLIVGEKEAAANTVSVRERGKGDIGQMQLPEFQKKVGTELEERI</sequence>
<keyword evidence="2 12" id="KW-0820">tRNA-binding</keyword>
<evidence type="ECO:0000256" key="7">
    <source>
        <dbReference type="ARBA" id="ARBA00022840"/>
    </source>
</evidence>
<dbReference type="InterPro" id="IPR036621">
    <property type="entry name" value="Anticodon-bd_dom_sf"/>
</dbReference>
<dbReference type="SUPFAM" id="SSF55681">
    <property type="entry name" value="Class II aaRS and biotin synthetases"/>
    <property type="match status" value="1"/>
</dbReference>
<dbReference type="AlphaFoldDB" id="A0A1G2RKT7"/>
<evidence type="ECO:0000256" key="1">
    <source>
        <dbReference type="ARBA" id="ARBA00008226"/>
    </source>
</evidence>
<comment type="subunit">
    <text evidence="12">Homodimer.</text>
</comment>
<dbReference type="Gene3D" id="3.30.930.10">
    <property type="entry name" value="Bira Bifunctional Protein, Domain 2"/>
    <property type="match status" value="1"/>
</dbReference>
<dbReference type="PANTHER" id="PTHR11451">
    <property type="entry name" value="THREONINE-TRNA LIGASE"/>
    <property type="match status" value="1"/>
</dbReference>
<keyword evidence="3 12" id="KW-0436">Ligase</keyword>
<organism evidence="15 16">
    <name type="scientific">Candidatus Wildermuthbacteria bacterium RIFCSPLOWO2_01_FULL_48_16</name>
    <dbReference type="NCBI Taxonomy" id="1802461"/>
    <lineage>
        <taxon>Bacteria</taxon>
        <taxon>Candidatus Wildermuthiibacteriota</taxon>
    </lineage>
</organism>
<evidence type="ECO:0000256" key="5">
    <source>
        <dbReference type="ARBA" id="ARBA00022741"/>
    </source>
</evidence>
<evidence type="ECO:0000256" key="9">
    <source>
        <dbReference type="ARBA" id="ARBA00022917"/>
    </source>
</evidence>
<comment type="catalytic activity">
    <reaction evidence="11 12">
        <text>tRNA(Thr) + L-threonine + ATP = L-threonyl-tRNA(Thr) + AMP + diphosphate + H(+)</text>
        <dbReference type="Rhea" id="RHEA:24624"/>
        <dbReference type="Rhea" id="RHEA-COMP:9670"/>
        <dbReference type="Rhea" id="RHEA-COMP:9704"/>
        <dbReference type="ChEBI" id="CHEBI:15378"/>
        <dbReference type="ChEBI" id="CHEBI:30616"/>
        <dbReference type="ChEBI" id="CHEBI:33019"/>
        <dbReference type="ChEBI" id="CHEBI:57926"/>
        <dbReference type="ChEBI" id="CHEBI:78442"/>
        <dbReference type="ChEBI" id="CHEBI:78534"/>
        <dbReference type="ChEBI" id="CHEBI:456215"/>
        <dbReference type="EC" id="6.1.1.3"/>
    </reaction>
</comment>
<reference evidence="15 16" key="1">
    <citation type="journal article" date="2016" name="Nat. Commun.">
        <title>Thousands of microbial genomes shed light on interconnected biogeochemical processes in an aquifer system.</title>
        <authorList>
            <person name="Anantharaman K."/>
            <person name="Brown C.T."/>
            <person name="Hug L.A."/>
            <person name="Sharon I."/>
            <person name="Castelle C.J."/>
            <person name="Probst A.J."/>
            <person name="Thomas B.C."/>
            <person name="Singh A."/>
            <person name="Wilkins M.J."/>
            <person name="Karaoz U."/>
            <person name="Brodie E.L."/>
            <person name="Williams K.H."/>
            <person name="Hubbard S.S."/>
            <person name="Banfield J.F."/>
        </authorList>
    </citation>
    <scope>NUCLEOTIDE SEQUENCE [LARGE SCALE GENOMIC DNA]</scope>
</reference>
<comment type="caution">
    <text evidence="15">The sequence shown here is derived from an EMBL/GenBank/DDBJ whole genome shotgun (WGS) entry which is preliminary data.</text>
</comment>
<dbReference type="FunFam" id="3.40.50.800:FF:000001">
    <property type="entry name" value="Threonine--tRNA ligase"/>
    <property type="match status" value="1"/>
</dbReference>
<evidence type="ECO:0000313" key="15">
    <source>
        <dbReference type="EMBL" id="OHA73460.1"/>
    </source>
</evidence>
<keyword evidence="13" id="KW-0175">Coiled coil</keyword>
<dbReference type="GO" id="GO:0004829">
    <property type="term" value="F:threonine-tRNA ligase activity"/>
    <property type="evidence" value="ECO:0007669"/>
    <property type="project" value="UniProtKB-UniRule"/>
</dbReference>
<dbReference type="InterPro" id="IPR002314">
    <property type="entry name" value="aa-tRNA-synt_IIb"/>
</dbReference>
<evidence type="ECO:0000256" key="6">
    <source>
        <dbReference type="ARBA" id="ARBA00022833"/>
    </source>
</evidence>
<keyword evidence="4 12" id="KW-0479">Metal-binding</keyword>
<dbReference type="InterPro" id="IPR018163">
    <property type="entry name" value="Thr/Ala-tRNA-synth_IIc_edit"/>
</dbReference>
<dbReference type="InterPro" id="IPR045864">
    <property type="entry name" value="aa-tRNA-synth_II/BPL/LPL"/>
</dbReference>
<comment type="subcellular location">
    <subcellularLocation>
        <location evidence="12">Cytoplasm</location>
    </subcellularLocation>
</comment>
<keyword evidence="12" id="KW-0963">Cytoplasm</keyword>
<dbReference type="PROSITE" id="PS50862">
    <property type="entry name" value="AA_TRNA_LIGASE_II"/>
    <property type="match status" value="1"/>
</dbReference>
<dbReference type="InterPro" id="IPR004154">
    <property type="entry name" value="Anticodon-bd"/>
</dbReference>
<dbReference type="GO" id="GO:0005737">
    <property type="term" value="C:cytoplasm"/>
    <property type="evidence" value="ECO:0007669"/>
    <property type="project" value="UniProtKB-SubCell"/>
</dbReference>
<dbReference type="GO" id="GO:0005524">
    <property type="term" value="F:ATP binding"/>
    <property type="evidence" value="ECO:0007669"/>
    <property type="project" value="UniProtKB-UniRule"/>
</dbReference>
<dbReference type="Gene3D" id="3.40.50.800">
    <property type="entry name" value="Anticodon-binding domain"/>
    <property type="match status" value="1"/>
</dbReference>
<comment type="caution">
    <text evidence="12">Lacks conserved residue(s) required for the propagation of feature annotation.</text>
</comment>
<evidence type="ECO:0000256" key="13">
    <source>
        <dbReference type="SAM" id="Coils"/>
    </source>
</evidence>
<comment type="cofactor">
    <cofactor evidence="12">
        <name>Zn(2+)</name>
        <dbReference type="ChEBI" id="CHEBI:29105"/>
    </cofactor>
    <text evidence="12">Binds 1 zinc ion per subunit.</text>
</comment>
<dbReference type="Pfam" id="PF03129">
    <property type="entry name" value="HGTP_anticodon"/>
    <property type="match status" value="1"/>
</dbReference>
<evidence type="ECO:0000256" key="10">
    <source>
        <dbReference type="ARBA" id="ARBA00023146"/>
    </source>
</evidence>
<dbReference type="EMBL" id="MHUG01000012">
    <property type="protein sequence ID" value="OHA73460.1"/>
    <property type="molecule type" value="Genomic_DNA"/>
</dbReference>
<accession>A0A1G2RKT7</accession>
<dbReference type="InterPro" id="IPR006195">
    <property type="entry name" value="aa-tRNA-synth_II"/>
</dbReference>
<dbReference type="Proteomes" id="UP000176917">
    <property type="component" value="Unassembled WGS sequence"/>
</dbReference>
<feature type="domain" description="Aminoacyl-transfer RNA synthetases class-II family profile" evidence="14">
    <location>
        <begin position="220"/>
        <end position="486"/>
    </location>
</feature>
<gene>
    <name evidence="12" type="primary">thrS</name>
    <name evidence="15" type="ORF">A3B24_02255</name>
</gene>
<dbReference type="SUPFAM" id="SSF55186">
    <property type="entry name" value="ThrRS/AlaRS common domain"/>
    <property type="match status" value="1"/>
</dbReference>
<evidence type="ECO:0000256" key="4">
    <source>
        <dbReference type="ARBA" id="ARBA00022723"/>
    </source>
</evidence>
<dbReference type="InterPro" id="IPR047246">
    <property type="entry name" value="ThrRS_anticodon"/>
</dbReference>
<comment type="similarity">
    <text evidence="1 12">Belongs to the class-II aminoacyl-tRNA synthetase family.</text>
</comment>
<dbReference type="InterPro" id="IPR002320">
    <property type="entry name" value="Thr-tRNA-ligase_IIa"/>
</dbReference>
<dbReference type="EC" id="6.1.1.3" evidence="12"/>
<dbReference type="CDD" id="cd00771">
    <property type="entry name" value="ThrRS_core"/>
    <property type="match status" value="1"/>
</dbReference>
<keyword evidence="9 12" id="KW-0648">Protein biosynthesis</keyword>